<evidence type="ECO:0000256" key="3">
    <source>
        <dbReference type="SAM" id="MobiDB-lite"/>
    </source>
</evidence>
<accession>A0A366LEA2</accession>
<keyword evidence="7" id="KW-1185">Reference proteome</keyword>
<evidence type="ECO:0000256" key="1">
    <source>
        <dbReference type="ARBA" id="ARBA00009013"/>
    </source>
</evidence>
<keyword evidence="4" id="KW-0472">Membrane</keyword>
<feature type="compositionally biased region" description="Basic and acidic residues" evidence="3">
    <location>
        <begin position="32"/>
        <end position="46"/>
    </location>
</feature>
<dbReference type="PROSITE" id="PS50801">
    <property type="entry name" value="STAS"/>
    <property type="match status" value="1"/>
</dbReference>
<evidence type="ECO:0000313" key="6">
    <source>
        <dbReference type="EMBL" id="RBQ12197.1"/>
    </source>
</evidence>
<dbReference type="GO" id="GO:0043856">
    <property type="term" value="F:anti-sigma factor antagonist activity"/>
    <property type="evidence" value="ECO:0007669"/>
    <property type="project" value="InterPro"/>
</dbReference>
<dbReference type="PANTHER" id="PTHR33495:SF2">
    <property type="entry name" value="ANTI-SIGMA FACTOR ANTAGONIST TM_1081-RELATED"/>
    <property type="match status" value="1"/>
</dbReference>
<sequence>MVRHRTRFAGSIKGTWHWCSPARTLASNMSHTNRERGRNERSEATDHRHRRSRDLGPWPGAVGAAYLVSMSFYLPPILKPMGRLHRVRRTCGASAWAGGGLLLDVHRSKQGVVVRVAGELDITAEPHVRAFVTGVLAESEPGTCLVVDLGGVDFMDARGLAVLIAARNQVVAHRGSMRLTGYSRAVARLLKLTGLEHLAGAAT</sequence>
<dbReference type="EMBL" id="QMEY01000047">
    <property type="protein sequence ID" value="RBQ12197.1"/>
    <property type="molecule type" value="Genomic_DNA"/>
</dbReference>
<dbReference type="Proteomes" id="UP000253303">
    <property type="component" value="Unassembled WGS sequence"/>
</dbReference>
<gene>
    <name evidence="6" type="ORF">DP939_44195</name>
</gene>
<name>A0A366LEA2_9ACTN</name>
<evidence type="ECO:0000256" key="2">
    <source>
        <dbReference type="RuleBase" id="RU003749"/>
    </source>
</evidence>
<proteinExistence type="inferred from homology"/>
<dbReference type="NCBIfam" id="TIGR00377">
    <property type="entry name" value="ant_ant_sig"/>
    <property type="match status" value="1"/>
</dbReference>
<dbReference type="Gene3D" id="3.30.750.24">
    <property type="entry name" value="STAS domain"/>
    <property type="match status" value="1"/>
</dbReference>
<reference evidence="6 7" key="1">
    <citation type="submission" date="2018-06" db="EMBL/GenBank/DDBJ databases">
        <title>Sphaerisporangium craniellae sp. nov., isolated from a marine sponge in the South China Sea.</title>
        <authorList>
            <person name="Li L."/>
        </authorList>
    </citation>
    <scope>NUCLEOTIDE SEQUENCE [LARGE SCALE GENOMIC DNA]</scope>
    <source>
        <strain evidence="6 7">LHW63015</strain>
    </source>
</reference>
<feature type="domain" description="STAS" evidence="5">
    <location>
        <begin position="101"/>
        <end position="203"/>
    </location>
</feature>
<dbReference type="AlphaFoldDB" id="A0A366LEA2"/>
<dbReference type="CDD" id="cd07043">
    <property type="entry name" value="STAS_anti-anti-sigma_factors"/>
    <property type="match status" value="1"/>
</dbReference>
<dbReference type="Pfam" id="PF01740">
    <property type="entry name" value="STAS"/>
    <property type="match status" value="1"/>
</dbReference>
<organism evidence="6 7">
    <name type="scientific">Spongiactinospora rosea</name>
    <dbReference type="NCBI Taxonomy" id="2248750"/>
    <lineage>
        <taxon>Bacteria</taxon>
        <taxon>Bacillati</taxon>
        <taxon>Actinomycetota</taxon>
        <taxon>Actinomycetes</taxon>
        <taxon>Streptosporangiales</taxon>
        <taxon>Streptosporangiaceae</taxon>
        <taxon>Spongiactinospora</taxon>
    </lineage>
</organism>
<dbReference type="InterPro" id="IPR036513">
    <property type="entry name" value="STAS_dom_sf"/>
</dbReference>
<keyword evidence="4" id="KW-0812">Transmembrane</keyword>
<dbReference type="SUPFAM" id="SSF52091">
    <property type="entry name" value="SpoIIaa-like"/>
    <property type="match status" value="1"/>
</dbReference>
<comment type="caution">
    <text evidence="6">The sequence shown here is derived from an EMBL/GenBank/DDBJ whole genome shotgun (WGS) entry which is preliminary data.</text>
</comment>
<comment type="similarity">
    <text evidence="1 2">Belongs to the anti-sigma-factor antagonist family.</text>
</comment>
<evidence type="ECO:0000256" key="4">
    <source>
        <dbReference type="SAM" id="Phobius"/>
    </source>
</evidence>
<evidence type="ECO:0000313" key="7">
    <source>
        <dbReference type="Proteomes" id="UP000253303"/>
    </source>
</evidence>
<protein>
    <recommendedName>
        <fullName evidence="2">Anti-sigma factor antagonist</fullName>
    </recommendedName>
</protein>
<dbReference type="InterPro" id="IPR003658">
    <property type="entry name" value="Anti-sigma_ant"/>
</dbReference>
<dbReference type="PANTHER" id="PTHR33495">
    <property type="entry name" value="ANTI-SIGMA FACTOR ANTAGONIST TM_1081-RELATED-RELATED"/>
    <property type="match status" value="1"/>
</dbReference>
<feature type="region of interest" description="Disordered" evidence="3">
    <location>
        <begin position="27"/>
        <end position="55"/>
    </location>
</feature>
<evidence type="ECO:0000259" key="5">
    <source>
        <dbReference type="PROSITE" id="PS50801"/>
    </source>
</evidence>
<feature type="transmembrane region" description="Helical" evidence="4">
    <location>
        <begin position="58"/>
        <end position="78"/>
    </location>
</feature>
<keyword evidence="4" id="KW-1133">Transmembrane helix</keyword>
<dbReference type="InterPro" id="IPR002645">
    <property type="entry name" value="STAS_dom"/>
</dbReference>